<proteinExistence type="predicted"/>
<reference evidence="1 2" key="2">
    <citation type="journal article" date="2022" name="Mol. Ecol. Resour.">
        <title>The genomes of chicory, endive, great burdock and yacon provide insights into Asteraceae paleo-polyploidization history and plant inulin production.</title>
        <authorList>
            <person name="Fan W."/>
            <person name="Wang S."/>
            <person name="Wang H."/>
            <person name="Wang A."/>
            <person name="Jiang F."/>
            <person name="Liu H."/>
            <person name="Zhao H."/>
            <person name="Xu D."/>
            <person name="Zhang Y."/>
        </authorList>
    </citation>
    <scope>NUCLEOTIDE SEQUENCE [LARGE SCALE GENOMIC DNA]</scope>
    <source>
        <strain evidence="2">cv. Niubang</strain>
    </source>
</reference>
<dbReference type="Proteomes" id="UP001055879">
    <property type="component" value="Linkage Group LG11"/>
</dbReference>
<accession>A0ACB8Z404</accession>
<dbReference type="EMBL" id="CM042057">
    <property type="protein sequence ID" value="KAI3692435.1"/>
    <property type="molecule type" value="Genomic_DNA"/>
</dbReference>
<sequence>MGTEVLHPQDSFVNVPPQNFIANYDQNGGEYYCYYYSRPINNGGCRKMLQPLRRLPEKMGSAPRRVNDGDDSDSYAGSGFYHSPSPRSLPLPSFFNKKVQEGSMAMAAVDHGGFDDSATQHLRRLLRLG</sequence>
<organism evidence="1 2">
    <name type="scientific">Arctium lappa</name>
    <name type="common">Greater burdock</name>
    <name type="synonym">Lappa major</name>
    <dbReference type="NCBI Taxonomy" id="4217"/>
    <lineage>
        <taxon>Eukaryota</taxon>
        <taxon>Viridiplantae</taxon>
        <taxon>Streptophyta</taxon>
        <taxon>Embryophyta</taxon>
        <taxon>Tracheophyta</taxon>
        <taxon>Spermatophyta</taxon>
        <taxon>Magnoliopsida</taxon>
        <taxon>eudicotyledons</taxon>
        <taxon>Gunneridae</taxon>
        <taxon>Pentapetalae</taxon>
        <taxon>asterids</taxon>
        <taxon>campanulids</taxon>
        <taxon>Asterales</taxon>
        <taxon>Asteraceae</taxon>
        <taxon>Carduoideae</taxon>
        <taxon>Cardueae</taxon>
        <taxon>Arctiinae</taxon>
        <taxon>Arctium</taxon>
    </lineage>
</organism>
<evidence type="ECO:0000313" key="2">
    <source>
        <dbReference type="Proteomes" id="UP001055879"/>
    </source>
</evidence>
<name>A0ACB8Z404_ARCLA</name>
<reference evidence="2" key="1">
    <citation type="journal article" date="2022" name="Mol. Ecol. Resour.">
        <title>The genomes of chicory, endive, great burdock and yacon provide insights into Asteraceae palaeo-polyploidization history and plant inulin production.</title>
        <authorList>
            <person name="Fan W."/>
            <person name="Wang S."/>
            <person name="Wang H."/>
            <person name="Wang A."/>
            <person name="Jiang F."/>
            <person name="Liu H."/>
            <person name="Zhao H."/>
            <person name="Xu D."/>
            <person name="Zhang Y."/>
        </authorList>
    </citation>
    <scope>NUCLEOTIDE SEQUENCE [LARGE SCALE GENOMIC DNA]</scope>
    <source>
        <strain evidence="2">cv. Niubang</strain>
    </source>
</reference>
<protein>
    <submittedName>
        <fullName evidence="1">Uncharacterized protein</fullName>
    </submittedName>
</protein>
<evidence type="ECO:0000313" key="1">
    <source>
        <dbReference type="EMBL" id="KAI3692435.1"/>
    </source>
</evidence>
<comment type="caution">
    <text evidence="1">The sequence shown here is derived from an EMBL/GenBank/DDBJ whole genome shotgun (WGS) entry which is preliminary data.</text>
</comment>
<gene>
    <name evidence="1" type="ORF">L6452_32251</name>
</gene>
<keyword evidence="2" id="KW-1185">Reference proteome</keyword>